<accession>A0A4S2LCC4</accession>
<proteinExistence type="predicted"/>
<comment type="caution">
    <text evidence="2">The sequence shown here is derived from an EMBL/GenBank/DDBJ whole genome shotgun (WGS) entry which is preliminary data.</text>
</comment>
<feature type="compositionally biased region" description="Polar residues" evidence="1">
    <location>
        <begin position="1"/>
        <end position="22"/>
    </location>
</feature>
<evidence type="ECO:0000313" key="3">
    <source>
        <dbReference type="Proteomes" id="UP000308267"/>
    </source>
</evidence>
<evidence type="ECO:0000256" key="1">
    <source>
        <dbReference type="SAM" id="MobiDB-lite"/>
    </source>
</evidence>
<dbReference type="AlphaFoldDB" id="A0A4S2LCC4"/>
<organism evidence="2 3">
    <name type="scientific">Opisthorchis felineus</name>
    <dbReference type="NCBI Taxonomy" id="147828"/>
    <lineage>
        <taxon>Eukaryota</taxon>
        <taxon>Metazoa</taxon>
        <taxon>Spiralia</taxon>
        <taxon>Lophotrochozoa</taxon>
        <taxon>Platyhelminthes</taxon>
        <taxon>Trematoda</taxon>
        <taxon>Digenea</taxon>
        <taxon>Opisthorchiida</taxon>
        <taxon>Opisthorchiata</taxon>
        <taxon>Opisthorchiidae</taxon>
        <taxon>Opisthorchis</taxon>
    </lineage>
</organism>
<sequence length="104" mass="12063">MYRNVGNHQWSSTHKGNGQTTCTRERNTVETSDLSIQCLRWTCYSRDSSYFAQHLTFRDPLNPLIEKVECAEKRLYTTGQISDLAKVLSTMRQVKAHYEDQNSS</sequence>
<name>A0A4S2LCC4_OPIFE</name>
<dbReference type="EMBL" id="SJOL01009354">
    <property type="protein sequence ID" value="TGZ58028.1"/>
    <property type="molecule type" value="Genomic_DNA"/>
</dbReference>
<gene>
    <name evidence="2" type="ORF">CRM22_009782</name>
</gene>
<feature type="region of interest" description="Disordered" evidence="1">
    <location>
        <begin position="1"/>
        <end position="26"/>
    </location>
</feature>
<evidence type="ECO:0000313" key="2">
    <source>
        <dbReference type="EMBL" id="TGZ58028.1"/>
    </source>
</evidence>
<protein>
    <submittedName>
        <fullName evidence="2">Uncharacterized protein</fullName>
    </submittedName>
</protein>
<keyword evidence="3" id="KW-1185">Reference proteome</keyword>
<reference evidence="2 3" key="1">
    <citation type="journal article" date="2019" name="BMC Genomics">
        <title>New insights from Opisthorchis felineus genome: update on genomics of the epidemiologically important liver flukes.</title>
        <authorList>
            <person name="Ershov N.I."/>
            <person name="Mordvinov V.A."/>
            <person name="Prokhortchouk E.B."/>
            <person name="Pakharukova M.Y."/>
            <person name="Gunbin K.V."/>
            <person name="Ustyantsev K."/>
            <person name="Genaev M.A."/>
            <person name="Blinov A.G."/>
            <person name="Mazur A."/>
            <person name="Boulygina E."/>
            <person name="Tsygankova S."/>
            <person name="Khrameeva E."/>
            <person name="Chekanov N."/>
            <person name="Fan G."/>
            <person name="Xiao A."/>
            <person name="Zhang H."/>
            <person name="Xu X."/>
            <person name="Yang H."/>
            <person name="Solovyev V."/>
            <person name="Lee S.M."/>
            <person name="Liu X."/>
            <person name="Afonnikov D.A."/>
            <person name="Skryabin K.G."/>
        </authorList>
    </citation>
    <scope>NUCLEOTIDE SEQUENCE [LARGE SCALE GENOMIC DNA]</scope>
    <source>
        <strain evidence="2">AK-0245</strain>
        <tissue evidence="2">Whole organism</tissue>
    </source>
</reference>
<dbReference type="Proteomes" id="UP000308267">
    <property type="component" value="Unassembled WGS sequence"/>
</dbReference>
<dbReference type="OrthoDB" id="10628022at2759"/>